<dbReference type="Proteomes" id="UP000541610">
    <property type="component" value="Unassembled WGS sequence"/>
</dbReference>
<dbReference type="AlphaFoldDB" id="A0A7J6NV09"/>
<feature type="chain" id="PRO_5029744267" evidence="1">
    <location>
        <begin position="22"/>
        <end position="250"/>
    </location>
</feature>
<organism evidence="2 3">
    <name type="scientific">Perkinsus olseni</name>
    <name type="common">Perkinsus atlanticus</name>
    <dbReference type="NCBI Taxonomy" id="32597"/>
    <lineage>
        <taxon>Eukaryota</taxon>
        <taxon>Sar</taxon>
        <taxon>Alveolata</taxon>
        <taxon>Perkinsozoa</taxon>
        <taxon>Perkinsea</taxon>
        <taxon>Perkinsida</taxon>
        <taxon>Perkinsidae</taxon>
        <taxon>Perkinsus</taxon>
    </lineage>
</organism>
<evidence type="ECO:0000313" key="3">
    <source>
        <dbReference type="Proteomes" id="UP000541610"/>
    </source>
</evidence>
<keyword evidence="1" id="KW-0732">Signal</keyword>
<name>A0A7J6NV09_PEROL</name>
<protein>
    <submittedName>
        <fullName evidence="2">Uncharacterized protein</fullName>
    </submittedName>
</protein>
<comment type="caution">
    <text evidence="2">The sequence shown here is derived from an EMBL/GenBank/DDBJ whole genome shotgun (WGS) entry which is preliminary data.</text>
</comment>
<dbReference type="EMBL" id="JABANP010000176">
    <property type="protein sequence ID" value="KAF4687699.1"/>
    <property type="molecule type" value="Genomic_DNA"/>
</dbReference>
<reference evidence="2 3" key="1">
    <citation type="submission" date="2020-04" db="EMBL/GenBank/DDBJ databases">
        <title>Perkinsus olseni comparative genomics.</title>
        <authorList>
            <person name="Bogema D.R."/>
        </authorList>
    </citation>
    <scope>NUCLEOTIDE SEQUENCE [LARGE SCALE GENOMIC DNA]</scope>
    <source>
        <strain evidence="2">00978-12</strain>
    </source>
</reference>
<sequence>MMKLCHPGLMCISILMLGSRAEKAGRFMHTSAGLHIVVDVSIWLNVGFIFEPVSRDGFFIPERTHPLRETVGTSYIIDASPSELCHWYTEMEKLSPEVRLRAGDLVTLTFEDFESLLVQFQGQNVRFRRVTYNLVPGRFIYTNDGQVEIDFQITADSKVSMNVSCGEMPLVSTMSEMTLTLDSVSPGFMNWRSYFVAPESMDTYDKFIAAVARSCPRFSVTRGSLQGFYVISYTAIVTWFDHGQLLLRKQ</sequence>
<feature type="signal peptide" evidence="1">
    <location>
        <begin position="1"/>
        <end position="21"/>
    </location>
</feature>
<gene>
    <name evidence="2" type="ORF">FOZ60_003576</name>
</gene>
<accession>A0A7J6NV09</accession>
<proteinExistence type="predicted"/>
<evidence type="ECO:0000256" key="1">
    <source>
        <dbReference type="SAM" id="SignalP"/>
    </source>
</evidence>
<evidence type="ECO:0000313" key="2">
    <source>
        <dbReference type="EMBL" id="KAF4687699.1"/>
    </source>
</evidence>